<dbReference type="InterPro" id="IPR047134">
    <property type="entry name" value="RNF4"/>
</dbReference>
<dbReference type="EMBL" id="LK052886">
    <property type="protein sequence ID" value="CDR37811.1"/>
    <property type="molecule type" value="Genomic_DNA"/>
</dbReference>
<accession>A0A061AKY6</accession>
<dbReference type="InterPro" id="IPR001841">
    <property type="entry name" value="Znf_RING"/>
</dbReference>
<feature type="compositionally biased region" description="Basic and acidic residues" evidence="5">
    <location>
        <begin position="97"/>
        <end position="111"/>
    </location>
</feature>
<keyword evidence="2 4" id="KW-0863">Zinc-finger</keyword>
<dbReference type="Proteomes" id="UP000189513">
    <property type="component" value="Unassembled WGS sequence"/>
</dbReference>
<dbReference type="VEuPathDB" id="FungiDB:BON22_1597"/>
<dbReference type="PANTHER" id="PTHR23041:SF78">
    <property type="entry name" value="E3 UBIQUITIN-PROTEIN LIGASE RNF4"/>
    <property type="match status" value="1"/>
</dbReference>
<evidence type="ECO:0000259" key="6">
    <source>
        <dbReference type="PROSITE" id="PS50089"/>
    </source>
</evidence>
<evidence type="ECO:0000313" key="7">
    <source>
        <dbReference type="EMBL" id="CDR37811.1"/>
    </source>
</evidence>
<evidence type="ECO:0000313" key="8">
    <source>
        <dbReference type="EMBL" id="ONH68735.1"/>
    </source>
</evidence>
<dbReference type="EMBL" id="MPUK01000002">
    <property type="protein sequence ID" value="ONH68735.1"/>
    <property type="molecule type" value="Genomic_DNA"/>
</dbReference>
<dbReference type="Pfam" id="PF13920">
    <property type="entry name" value="zf-C3HC4_3"/>
    <property type="match status" value="1"/>
</dbReference>
<dbReference type="Gene3D" id="3.30.40.10">
    <property type="entry name" value="Zinc/RING finger domain, C3HC4 (zinc finger)"/>
    <property type="match status" value="1"/>
</dbReference>
<feature type="compositionally biased region" description="Basic and acidic residues" evidence="5">
    <location>
        <begin position="45"/>
        <end position="56"/>
    </location>
</feature>
<keyword evidence="3" id="KW-0862">Zinc</keyword>
<name>A0A061AKY6_CYBFA</name>
<dbReference type="InterPro" id="IPR017907">
    <property type="entry name" value="Znf_RING_CS"/>
</dbReference>
<dbReference type="PANTHER" id="PTHR23041">
    <property type="entry name" value="RING FINGER DOMAIN-CONTAINING"/>
    <property type="match status" value="1"/>
</dbReference>
<feature type="compositionally biased region" description="Polar residues" evidence="5">
    <location>
        <begin position="149"/>
        <end position="160"/>
    </location>
</feature>
<reference evidence="7" key="1">
    <citation type="journal article" date="2014" name="Genome Announc.">
        <title>Genome sequence of the yeast Cyberlindnera fabianii (Hansenula fabianii).</title>
        <authorList>
            <person name="Freel K.C."/>
            <person name="Sarilar V."/>
            <person name="Neuveglise C."/>
            <person name="Devillers H."/>
            <person name="Friedrich A."/>
            <person name="Schacherer J."/>
        </authorList>
    </citation>
    <scope>NUCLEOTIDE SEQUENCE</scope>
    <source>
        <strain evidence="7">YJS4271</strain>
    </source>
</reference>
<proteinExistence type="predicted"/>
<reference evidence="8" key="3">
    <citation type="submission" date="2017-01" db="EMBL/GenBank/DDBJ databases">
        <authorList>
            <person name="Mah S.A."/>
            <person name="Swanson W.J."/>
            <person name="Moy G.W."/>
            <person name="Vacquier V.D."/>
        </authorList>
    </citation>
    <scope>NUCLEOTIDE SEQUENCE [LARGE SCALE GENOMIC DNA]</scope>
    <source>
        <strain evidence="8">65</strain>
    </source>
</reference>
<dbReference type="PROSITE" id="PS50089">
    <property type="entry name" value="ZF_RING_2"/>
    <property type="match status" value="1"/>
</dbReference>
<sequence>MSSENERKRDRSPSIDPSTAHEVKVQDELSIGPTSQEPNTIKRRHIEDDKSHERRSTPLPDHAQVIDLEDEDDEDIPYTHSRSQSPLFLTSSDTEEVQLKKEKRPIKDLGDHSAPPTGTSVEDVINLDVDNEMQEYYIISDDEDNNDDGSSATQKTVNQQLEEKHESNSLLNTAHCAVCFESPSQTVFLPCGHIYCTDCVYKALSSMKTSTSHGGPCSLCRAYTSYKKTVVGLFKKKKKVLEGC</sequence>
<evidence type="ECO:0000256" key="3">
    <source>
        <dbReference type="ARBA" id="ARBA00022833"/>
    </source>
</evidence>
<dbReference type="SUPFAM" id="SSF57850">
    <property type="entry name" value="RING/U-box"/>
    <property type="match status" value="1"/>
</dbReference>
<organism evidence="7">
    <name type="scientific">Cyberlindnera fabianii</name>
    <name type="common">Yeast</name>
    <name type="synonym">Hansenula fabianii</name>
    <dbReference type="NCBI Taxonomy" id="36022"/>
    <lineage>
        <taxon>Eukaryota</taxon>
        <taxon>Fungi</taxon>
        <taxon>Dikarya</taxon>
        <taxon>Ascomycota</taxon>
        <taxon>Saccharomycotina</taxon>
        <taxon>Saccharomycetes</taxon>
        <taxon>Phaffomycetales</taxon>
        <taxon>Phaffomycetaceae</taxon>
        <taxon>Cyberlindnera</taxon>
    </lineage>
</organism>
<evidence type="ECO:0000256" key="2">
    <source>
        <dbReference type="ARBA" id="ARBA00022771"/>
    </source>
</evidence>
<evidence type="ECO:0000256" key="1">
    <source>
        <dbReference type="ARBA" id="ARBA00022723"/>
    </source>
</evidence>
<feature type="compositionally biased region" description="Polar residues" evidence="5">
    <location>
        <begin position="80"/>
        <end position="92"/>
    </location>
</feature>
<reference evidence="9" key="2">
    <citation type="journal article" date="2017" name="Genome Announc.">
        <title>Genome sequences of Cyberlindnera fabianii 65, Pichia kudriavzevii 129, and Saccharomyces cerevisiae 131 isolated from fermented masau fruits in Zimbabwe.</title>
        <authorList>
            <person name="van Rijswijck I.M.H."/>
            <person name="Derks M.F.L."/>
            <person name="Abee T."/>
            <person name="de Ridder D."/>
            <person name="Smid E.J."/>
        </authorList>
    </citation>
    <scope>NUCLEOTIDE SEQUENCE [LARGE SCALE GENOMIC DNA]</scope>
    <source>
        <strain evidence="9">65</strain>
    </source>
</reference>
<dbReference type="OrthoDB" id="6270329at2759"/>
<keyword evidence="1" id="KW-0479">Metal-binding</keyword>
<dbReference type="SMART" id="SM00184">
    <property type="entry name" value="RING"/>
    <property type="match status" value="1"/>
</dbReference>
<feature type="region of interest" description="Disordered" evidence="5">
    <location>
        <begin position="141"/>
        <end position="164"/>
    </location>
</feature>
<keyword evidence="9" id="KW-1185">Reference proteome</keyword>
<evidence type="ECO:0000256" key="5">
    <source>
        <dbReference type="SAM" id="MobiDB-lite"/>
    </source>
</evidence>
<dbReference type="OMA" id="IPYTHSR"/>
<dbReference type="GO" id="GO:0008270">
    <property type="term" value="F:zinc ion binding"/>
    <property type="evidence" value="ECO:0007669"/>
    <property type="project" value="UniProtKB-KW"/>
</dbReference>
<evidence type="ECO:0000313" key="9">
    <source>
        <dbReference type="Proteomes" id="UP000189513"/>
    </source>
</evidence>
<feature type="compositionally biased region" description="Basic and acidic residues" evidence="5">
    <location>
        <begin position="1"/>
        <end position="27"/>
    </location>
</feature>
<feature type="domain" description="RING-type" evidence="6">
    <location>
        <begin position="176"/>
        <end position="221"/>
    </location>
</feature>
<dbReference type="STRING" id="36022.A0A061AKY6"/>
<dbReference type="AlphaFoldDB" id="A0A061AKY6"/>
<gene>
    <name evidence="8" type="ORF">BON22_1597</name>
    <name evidence="7" type="ORF">CYFA0S_01e17722g</name>
</gene>
<evidence type="ECO:0000256" key="4">
    <source>
        <dbReference type="PROSITE-ProRule" id="PRU00175"/>
    </source>
</evidence>
<feature type="region of interest" description="Disordered" evidence="5">
    <location>
        <begin position="1"/>
        <end position="123"/>
    </location>
</feature>
<protein>
    <submittedName>
        <fullName evidence="7">CYFA0S01e17722g1_1</fullName>
    </submittedName>
</protein>
<dbReference type="PROSITE" id="PS00518">
    <property type="entry name" value="ZF_RING_1"/>
    <property type="match status" value="1"/>
</dbReference>
<feature type="compositionally biased region" description="Acidic residues" evidence="5">
    <location>
        <begin position="67"/>
        <end position="76"/>
    </location>
</feature>
<dbReference type="InterPro" id="IPR013083">
    <property type="entry name" value="Znf_RING/FYVE/PHD"/>
</dbReference>